<feature type="domain" description="Acyl-CoA oxidase/dehydrogenase middle" evidence="9">
    <location>
        <begin position="146"/>
        <end position="239"/>
    </location>
</feature>
<reference evidence="12 13" key="1">
    <citation type="submission" date="2015-12" db="EMBL/GenBank/DDBJ databases">
        <title>Draft genome sequence of Acidibacillus ferrooxidans ITV001, isolated from a chalcopyrite acid mine drainage site in Brazil.</title>
        <authorList>
            <person name="Dall'Agnol H."/>
            <person name="Nancucheo I."/>
            <person name="Johnson B."/>
            <person name="Oliveira R."/>
            <person name="Leite L."/>
            <person name="Pylro V."/>
            <person name="Nunes G.L."/>
            <person name="Tzotzos G."/>
            <person name="Fernandes G.R."/>
            <person name="Dutra J."/>
            <person name="Orellana S.C."/>
            <person name="Oliveira G."/>
        </authorList>
    </citation>
    <scope>NUCLEOTIDE SEQUENCE [LARGE SCALE GENOMIC DNA]</scope>
    <source>
        <strain evidence="13">ITV01</strain>
    </source>
</reference>
<gene>
    <name evidence="12" type="ORF">ATW55_05220</name>
</gene>
<comment type="catalytic activity">
    <reaction evidence="6">
        <text>a 2,3-saturated acyl-CoA + A = a 2,3-dehydroacyl-CoA + AH2</text>
        <dbReference type="Rhea" id="RHEA:48608"/>
        <dbReference type="ChEBI" id="CHEBI:13193"/>
        <dbReference type="ChEBI" id="CHEBI:17499"/>
        <dbReference type="ChEBI" id="CHEBI:60015"/>
        <dbReference type="ChEBI" id="CHEBI:65111"/>
    </reaction>
</comment>
<dbReference type="PROSITE" id="PS00073">
    <property type="entry name" value="ACYL_COA_DH_2"/>
    <property type="match status" value="1"/>
</dbReference>
<dbReference type="SUPFAM" id="SSF56645">
    <property type="entry name" value="Acyl-CoA dehydrogenase NM domain-like"/>
    <property type="match status" value="1"/>
</dbReference>
<dbReference type="AlphaFoldDB" id="A0A117SXS6"/>
<evidence type="ECO:0000259" key="11">
    <source>
        <dbReference type="Pfam" id="PF21263"/>
    </source>
</evidence>
<evidence type="ECO:0000256" key="4">
    <source>
        <dbReference type="ARBA" id="ARBA00022827"/>
    </source>
</evidence>
<accession>A0A117SXS6</accession>
<evidence type="ECO:0000313" key="13">
    <source>
        <dbReference type="Proteomes" id="UP000053557"/>
    </source>
</evidence>
<dbReference type="GO" id="GO:0003995">
    <property type="term" value="F:acyl-CoA dehydrogenase activity"/>
    <property type="evidence" value="ECO:0007669"/>
    <property type="project" value="InterPro"/>
</dbReference>
<comment type="similarity">
    <text evidence="2 7">Belongs to the acyl-CoA dehydrogenase family.</text>
</comment>
<evidence type="ECO:0000259" key="10">
    <source>
        <dbReference type="Pfam" id="PF02771"/>
    </source>
</evidence>
<dbReference type="Gene3D" id="1.10.540.10">
    <property type="entry name" value="Acyl-CoA dehydrogenase/oxidase, N-terminal domain"/>
    <property type="match status" value="1"/>
</dbReference>
<evidence type="ECO:0000256" key="1">
    <source>
        <dbReference type="ARBA" id="ARBA00001974"/>
    </source>
</evidence>
<dbReference type="Proteomes" id="UP000053557">
    <property type="component" value="Unassembled WGS sequence"/>
</dbReference>
<dbReference type="Pfam" id="PF02770">
    <property type="entry name" value="Acyl-CoA_dh_M"/>
    <property type="match status" value="1"/>
</dbReference>
<dbReference type="Pfam" id="PF02771">
    <property type="entry name" value="Acyl-CoA_dh_N"/>
    <property type="match status" value="1"/>
</dbReference>
<dbReference type="Pfam" id="PF21263">
    <property type="entry name" value="Acyl-CoA-dh_C"/>
    <property type="match status" value="1"/>
</dbReference>
<keyword evidence="3 7" id="KW-0285">Flavoprotein</keyword>
<dbReference type="EMBL" id="LPVJ01000037">
    <property type="protein sequence ID" value="KUO95735.1"/>
    <property type="molecule type" value="Genomic_DNA"/>
</dbReference>
<evidence type="ECO:0000256" key="2">
    <source>
        <dbReference type="ARBA" id="ARBA00009347"/>
    </source>
</evidence>
<dbReference type="SUPFAM" id="SSF47203">
    <property type="entry name" value="Acyl-CoA dehydrogenase C-terminal domain-like"/>
    <property type="match status" value="1"/>
</dbReference>
<evidence type="ECO:0000256" key="3">
    <source>
        <dbReference type="ARBA" id="ARBA00022630"/>
    </source>
</evidence>
<dbReference type="Pfam" id="PF00441">
    <property type="entry name" value="Acyl-CoA_dh_1"/>
    <property type="match status" value="1"/>
</dbReference>
<dbReference type="InterPro" id="IPR006091">
    <property type="entry name" value="Acyl-CoA_Oxase/DH_mid-dom"/>
</dbReference>
<dbReference type="InterPro" id="IPR036250">
    <property type="entry name" value="AcylCo_DH-like_C"/>
</dbReference>
<evidence type="ECO:0000313" key="12">
    <source>
        <dbReference type="EMBL" id="KUO95735.1"/>
    </source>
</evidence>
<keyword evidence="4 7" id="KW-0274">FAD</keyword>
<dbReference type="Gene3D" id="2.40.110.10">
    <property type="entry name" value="Butyryl-CoA Dehydrogenase, subunit A, domain 2"/>
    <property type="match status" value="1"/>
</dbReference>
<dbReference type="InterPro" id="IPR006089">
    <property type="entry name" value="Acyl-CoA_DH_CS"/>
</dbReference>
<dbReference type="PANTHER" id="PTHR43884:SF12">
    <property type="entry name" value="ISOVALERYL-COA DEHYDROGENASE, MITOCHONDRIAL-RELATED"/>
    <property type="match status" value="1"/>
</dbReference>
<evidence type="ECO:0000256" key="6">
    <source>
        <dbReference type="ARBA" id="ARBA00052546"/>
    </source>
</evidence>
<dbReference type="FunFam" id="1.20.140.10:FF:000019">
    <property type="entry name" value="Acyl-CoA dehydrogenase"/>
    <property type="match status" value="1"/>
</dbReference>
<dbReference type="InterPro" id="IPR037069">
    <property type="entry name" value="AcylCoA_DH/ox_N_sf"/>
</dbReference>
<dbReference type="InterPro" id="IPR049426">
    <property type="entry name" value="Acyl-CoA-dh-like_C"/>
</dbReference>
<comment type="cofactor">
    <cofactor evidence="1 7">
        <name>FAD</name>
        <dbReference type="ChEBI" id="CHEBI:57692"/>
    </cofactor>
</comment>
<feature type="domain" description="Acyl-CoA dehydrogenase/oxidase C-terminal" evidence="8">
    <location>
        <begin position="251"/>
        <end position="414"/>
    </location>
</feature>
<sequence>MESVKNREIGAAFFVEESDYNLLFTPEDFSDEHRMIAKTTADFVNGEVVPVSEQLEHQDWELTKKLLQKAGDLGLLAADVPEQYDGLGLDKVSSSLIGEYMTRGSSFALSHGAHVGIGTLPIVYFGNADQKQKYLPDLASGKRFAAYALTEPGSGSDALGARTTAKLSPDGKFYILNGQKQYITNSAFADVFVVYAKIDGEKFSAFIVERDYPGVSTGPEEKKMGIKASSTRPLILEDVHVPVENLLGEAGKGHVIAFNILNIGRYKLAVGCVGGSKEALQTAVAYAKTREQFKRPIASFPLIGGKIADMAARTFVAESSAYRTTGAIDAALSAADLSGADAGHVAAKAIEEFAIECSINKVFGSEALDFVVDEGVQIHGGAGFIQDYPIERMYRDSRINRIFEGTNEINRLLVPGTLMRKALKGEVALLQAATKLQGEMMSTLELPDEDAELGAETYAVNMTRKIFLMVGGMAVQKYGQALDREQEVLANLADLGIALYTMESALLRAQKTAANGGSGRAALQANYVKLFVAETFPRVEATARDTLAAMEEGDALKTALTLLKKLTRYTPKNTVSLKRAIAKEVIEAGRYLA</sequence>
<dbReference type="OrthoDB" id="9802447at2"/>
<dbReference type="FunFam" id="1.10.540.10:FF:000001">
    <property type="entry name" value="Very long-chain-specific acyl-CoA dehydrogenase, mitochondrial"/>
    <property type="match status" value="1"/>
</dbReference>
<evidence type="ECO:0000256" key="5">
    <source>
        <dbReference type="ARBA" id="ARBA00023002"/>
    </source>
</evidence>
<keyword evidence="5 7" id="KW-0560">Oxidoreductase</keyword>
<protein>
    <submittedName>
        <fullName evidence="12">Acyl-CoA dehydrogenase</fullName>
    </submittedName>
</protein>
<proteinExistence type="inferred from homology"/>
<dbReference type="PROSITE" id="PS00072">
    <property type="entry name" value="ACYL_COA_DH_1"/>
    <property type="match status" value="1"/>
</dbReference>
<name>A0A117SXS6_9BACL</name>
<comment type="caution">
    <text evidence="12">The sequence shown here is derived from an EMBL/GenBank/DDBJ whole genome shotgun (WGS) entry which is preliminary data.</text>
</comment>
<feature type="domain" description="Acyl-CoA dehydrogenase-like C-terminal" evidence="11">
    <location>
        <begin position="463"/>
        <end position="565"/>
    </location>
</feature>
<dbReference type="InterPro" id="IPR009075">
    <property type="entry name" value="AcylCo_DH/oxidase_C"/>
</dbReference>
<evidence type="ECO:0000259" key="8">
    <source>
        <dbReference type="Pfam" id="PF00441"/>
    </source>
</evidence>
<dbReference type="InterPro" id="IPR009100">
    <property type="entry name" value="AcylCoA_DH/oxidase_NM_dom_sf"/>
</dbReference>
<dbReference type="InterPro" id="IPR046373">
    <property type="entry name" value="Acyl-CoA_Oxase/DH_mid-dom_sf"/>
</dbReference>
<dbReference type="Gene3D" id="1.20.140.10">
    <property type="entry name" value="Butyryl-CoA Dehydrogenase, subunit A, domain 3"/>
    <property type="match status" value="2"/>
</dbReference>
<organism evidence="12 13">
    <name type="scientific">Ferroacidibacillus organovorans</name>
    <dbReference type="NCBI Taxonomy" id="1765683"/>
    <lineage>
        <taxon>Bacteria</taxon>
        <taxon>Bacillati</taxon>
        <taxon>Bacillota</taxon>
        <taxon>Bacilli</taxon>
        <taxon>Bacillales</taxon>
        <taxon>Alicyclobacillaceae</taxon>
        <taxon>Ferroacidibacillus</taxon>
    </lineage>
</organism>
<dbReference type="PANTHER" id="PTHR43884">
    <property type="entry name" value="ACYL-COA DEHYDROGENASE"/>
    <property type="match status" value="1"/>
</dbReference>
<dbReference type="GO" id="GO:0050660">
    <property type="term" value="F:flavin adenine dinucleotide binding"/>
    <property type="evidence" value="ECO:0007669"/>
    <property type="project" value="InterPro"/>
</dbReference>
<dbReference type="FunFam" id="2.40.110.10:FF:000001">
    <property type="entry name" value="Acyl-CoA dehydrogenase, mitochondrial"/>
    <property type="match status" value="1"/>
</dbReference>
<evidence type="ECO:0000256" key="7">
    <source>
        <dbReference type="RuleBase" id="RU362125"/>
    </source>
</evidence>
<dbReference type="RefSeq" id="WP_067716120.1">
    <property type="nucleotide sequence ID" value="NZ_LPVJ01000037.1"/>
</dbReference>
<evidence type="ECO:0000259" key="9">
    <source>
        <dbReference type="Pfam" id="PF02770"/>
    </source>
</evidence>
<feature type="domain" description="Acyl-CoA dehydrogenase/oxidase N-terminal" evidence="10">
    <location>
        <begin position="30"/>
        <end position="142"/>
    </location>
</feature>
<dbReference type="InterPro" id="IPR013786">
    <property type="entry name" value="AcylCoA_DH/ox_N"/>
</dbReference>
<keyword evidence="13" id="KW-1185">Reference proteome</keyword>